<feature type="region of interest" description="Disordered" evidence="1">
    <location>
        <begin position="1"/>
        <end position="138"/>
    </location>
</feature>
<dbReference type="AlphaFoldDB" id="A0AAN9UEX5"/>
<feature type="compositionally biased region" description="Polar residues" evidence="1">
    <location>
        <begin position="518"/>
        <end position="535"/>
    </location>
</feature>
<feature type="compositionally biased region" description="Basic and acidic residues" evidence="1">
    <location>
        <begin position="486"/>
        <end position="499"/>
    </location>
</feature>
<comment type="caution">
    <text evidence="2">The sequence shown here is derived from an EMBL/GenBank/DDBJ whole genome shotgun (WGS) entry which is preliminary data.</text>
</comment>
<reference evidence="2 3" key="1">
    <citation type="journal article" date="2023" name="PLoS ONE">
        <title>Cytospora paraplurivora sp. nov. isolated from orchards with fruit tree decline syndrome in Ontario, Canada.</title>
        <authorList>
            <person name="Ilyukhin E."/>
            <person name="Nguyen H.D.T."/>
            <person name="Castle A.J."/>
            <person name="Ellouze W."/>
        </authorList>
    </citation>
    <scope>NUCLEOTIDE SEQUENCE [LARGE SCALE GENOMIC DNA]</scope>
    <source>
        <strain evidence="2 3">FDS-564</strain>
    </source>
</reference>
<organism evidence="2 3">
    <name type="scientific">Cytospora paraplurivora</name>
    <dbReference type="NCBI Taxonomy" id="2898453"/>
    <lineage>
        <taxon>Eukaryota</taxon>
        <taxon>Fungi</taxon>
        <taxon>Dikarya</taxon>
        <taxon>Ascomycota</taxon>
        <taxon>Pezizomycotina</taxon>
        <taxon>Sordariomycetes</taxon>
        <taxon>Sordariomycetidae</taxon>
        <taxon>Diaporthales</taxon>
        <taxon>Cytosporaceae</taxon>
        <taxon>Cytospora</taxon>
    </lineage>
</organism>
<proteinExistence type="predicted"/>
<feature type="compositionally biased region" description="Polar residues" evidence="1">
    <location>
        <begin position="176"/>
        <end position="190"/>
    </location>
</feature>
<evidence type="ECO:0000313" key="3">
    <source>
        <dbReference type="Proteomes" id="UP001320245"/>
    </source>
</evidence>
<feature type="region of interest" description="Disordered" evidence="1">
    <location>
        <begin position="159"/>
        <end position="210"/>
    </location>
</feature>
<feature type="compositionally biased region" description="Polar residues" evidence="1">
    <location>
        <begin position="476"/>
        <end position="485"/>
    </location>
</feature>
<protein>
    <submittedName>
        <fullName evidence="2">Uncharacterized protein</fullName>
    </submittedName>
</protein>
<evidence type="ECO:0000256" key="1">
    <source>
        <dbReference type="SAM" id="MobiDB-lite"/>
    </source>
</evidence>
<feature type="compositionally biased region" description="Basic and acidic residues" evidence="1">
    <location>
        <begin position="124"/>
        <end position="138"/>
    </location>
</feature>
<feature type="region of interest" description="Disordered" evidence="1">
    <location>
        <begin position="476"/>
        <end position="506"/>
    </location>
</feature>
<feature type="compositionally biased region" description="Basic and acidic residues" evidence="1">
    <location>
        <begin position="421"/>
        <end position="431"/>
    </location>
</feature>
<feature type="compositionally biased region" description="Basic and acidic residues" evidence="1">
    <location>
        <begin position="720"/>
        <end position="730"/>
    </location>
</feature>
<feature type="compositionally biased region" description="Basic and acidic residues" evidence="1">
    <location>
        <begin position="107"/>
        <end position="116"/>
    </location>
</feature>
<feature type="compositionally biased region" description="Polar residues" evidence="1">
    <location>
        <begin position="1"/>
        <end position="14"/>
    </location>
</feature>
<accession>A0AAN9UEX5</accession>
<feature type="compositionally biased region" description="Basic and acidic residues" evidence="1">
    <location>
        <begin position="381"/>
        <end position="396"/>
    </location>
</feature>
<feature type="compositionally biased region" description="Basic and acidic residues" evidence="1">
    <location>
        <begin position="225"/>
        <end position="238"/>
    </location>
</feature>
<feature type="compositionally biased region" description="Basic residues" evidence="1">
    <location>
        <begin position="736"/>
        <end position="749"/>
    </location>
</feature>
<evidence type="ECO:0000313" key="2">
    <source>
        <dbReference type="EMBL" id="KAK7745422.1"/>
    </source>
</evidence>
<feature type="region of interest" description="Disordered" evidence="1">
    <location>
        <begin position="518"/>
        <end position="761"/>
    </location>
</feature>
<name>A0AAN9UEX5_9PEZI</name>
<feature type="compositionally biased region" description="Low complexity" evidence="1">
    <location>
        <begin position="595"/>
        <end position="608"/>
    </location>
</feature>
<dbReference type="Proteomes" id="UP001320245">
    <property type="component" value="Unassembled WGS sequence"/>
</dbReference>
<feature type="compositionally biased region" description="Basic and acidic residues" evidence="1">
    <location>
        <begin position="640"/>
        <end position="655"/>
    </location>
</feature>
<gene>
    <name evidence="2" type="ORF">SLS53_002919</name>
</gene>
<sequence>MATGTQSLNQSAPSSPFDFNPASPEVSRIPRPAFHASPRTRRRSLTLEEAFDLAEHRRAIGSPSPAPRPPRQTQSSGSSEHRPLPRMFSQKPLDLGRLGKARPGSILRRDATEGPKDSFGATSHKGDGLESERDRKLKQFEEDEKIIKAMKEDKKGLFTRPKVGLNGAGPRAATALGSSNGSLRNNTFGANNGGGDAPRQAWGTLHDDNPNWLKKFEPALKVAAQEDARNGIAGDKRNSPSASRFRSTAQQNSPLAMPQPATSTPLGSPNKSYAWQVDEDFTAGSLQVSNSPPVGFGQGNTKLEELRKVEIDTEQQHPVERHRFAPQRTNTRLDEILNREREIERKYPIAPIEEPTTDSIEDLLMNAEHRPQFSLLPPVKTDGESLHRAERTERPTNETLATRRLNVFRDEQAPRPPSPEVQRRANLEVSHRPNPFASEQARLQWQENNIGKFGGLGNFDGEKVPDGPVTIHRTTSLRQAGNEQTEPQRNDVPPADHGRGPSLAKENPHDLLRKLAQASSKSFGPSPAQENSANKAQEEDKAALSGASREDKQDERIISDTKESRFNGTIPAPFAGENKPSFLGKPTVGFAGIPRSSSTKSMRSTQSRASADPTARIEGEMSLFALADNMSERGAPSSRPESESGVEAKKNDPDVTPRPPKVDPLSMPTPQVTGAYVETPVKMEQPETKVETAALRSNALPRRKQSELQNRDPSTSPRATRSDGQREHVRANSMSKLRRSKSLPRRRLPLKNTARPPTVKEDLKQIHMLNNIEDSTLDDFTDLIVSSSNPEELKRILRSGVTESEEMDDLTFEEQLKRFDQLGRSLNSGLAGIRQAKQGIERLENRVSNAEKSATLVKIPRLFNTQPRFKPTLLGYLLLLLSSWYFLENAFYERWGRQYVCYRGSPCHYDVDDPDYGYVVPVKLDEWLTGGMIRPHAAHWMEELSDYYADVEDWWSGTDIRDVDWRAIRDPDWRRNHFRRMDKKNLWPEWKPTPEVTPIVQALEHESQVEEATEAVEEQYYDTRNDYRGERTAKENVRTWYPPRQQTTSTIRWH</sequence>
<feature type="region of interest" description="Disordered" evidence="1">
    <location>
        <begin position="374"/>
        <end position="431"/>
    </location>
</feature>
<dbReference type="EMBL" id="JAJSPL020000008">
    <property type="protein sequence ID" value="KAK7745422.1"/>
    <property type="molecule type" value="Genomic_DNA"/>
</dbReference>
<keyword evidence="3" id="KW-1185">Reference proteome</keyword>
<feature type="region of interest" description="Disordered" evidence="1">
    <location>
        <begin position="225"/>
        <end position="271"/>
    </location>
</feature>
<feature type="compositionally biased region" description="Basic and acidic residues" evidence="1">
    <location>
        <begin position="536"/>
        <end position="565"/>
    </location>
</feature>
<feature type="compositionally biased region" description="Polar residues" evidence="1">
    <location>
        <begin position="239"/>
        <end position="271"/>
    </location>
</feature>